<feature type="compositionally biased region" description="Polar residues" evidence="1">
    <location>
        <begin position="28"/>
        <end position="53"/>
    </location>
</feature>
<proteinExistence type="predicted"/>
<evidence type="ECO:0000313" key="3">
    <source>
        <dbReference type="EMBL" id="TVY83831.1"/>
    </source>
</evidence>
<feature type="region of interest" description="Disordered" evidence="1">
    <location>
        <begin position="227"/>
        <end position="281"/>
    </location>
</feature>
<evidence type="ECO:0000313" key="4">
    <source>
        <dbReference type="Proteomes" id="UP000469558"/>
    </source>
</evidence>
<evidence type="ECO:0000256" key="1">
    <source>
        <dbReference type="SAM" id="MobiDB-lite"/>
    </source>
</evidence>
<dbReference type="Pfam" id="PF04146">
    <property type="entry name" value="YTH"/>
    <property type="match status" value="1"/>
</dbReference>
<feature type="domain" description="YTH" evidence="2">
    <location>
        <begin position="418"/>
        <end position="614"/>
    </location>
</feature>
<reference evidence="3 4" key="1">
    <citation type="submission" date="2018-05" db="EMBL/GenBank/DDBJ databases">
        <title>Genome sequencing and assembly of the regulated plant pathogen Lachnellula willkommii and related sister species for the development of diagnostic species identification markers.</title>
        <authorList>
            <person name="Giroux E."/>
            <person name="Bilodeau G."/>
        </authorList>
    </citation>
    <scope>NUCLEOTIDE SEQUENCE [LARGE SCALE GENOMIC DNA]</scope>
    <source>
        <strain evidence="3 4">CBS 268.59</strain>
    </source>
</reference>
<dbReference type="SUPFAM" id="SSF54928">
    <property type="entry name" value="RNA-binding domain, RBD"/>
    <property type="match status" value="1"/>
</dbReference>
<feature type="region of interest" description="Disordered" evidence="1">
    <location>
        <begin position="359"/>
        <end position="414"/>
    </location>
</feature>
<dbReference type="Proteomes" id="UP000469558">
    <property type="component" value="Unassembled WGS sequence"/>
</dbReference>
<comment type="caution">
    <text evidence="3">The sequence shown here is derived from an EMBL/GenBank/DDBJ whole genome shotgun (WGS) entry which is preliminary data.</text>
</comment>
<feature type="compositionally biased region" description="Low complexity" evidence="1">
    <location>
        <begin position="115"/>
        <end position="125"/>
    </location>
</feature>
<dbReference type="GO" id="GO:0000398">
    <property type="term" value="P:mRNA splicing, via spliceosome"/>
    <property type="evidence" value="ECO:0007669"/>
    <property type="project" value="TreeGrafter"/>
</dbReference>
<name>A0A8T9CE76_9HELO</name>
<dbReference type="CDD" id="cd21134">
    <property type="entry name" value="YTH"/>
    <property type="match status" value="1"/>
</dbReference>
<dbReference type="Gene3D" id="3.10.590.10">
    <property type="entry name" value="ph1033 like domains"/>
    <property type="match status" value="1"/>
</dbReference>
<feature type="compositionally biased region" description="Polar residues" evidence="1">
    <location>
        <begin position="80"/>
        <end position="96"/>
    </location>
</feature>
<dbReference type="AlphaFoldDB" id="A0A8T9CE76"/>
<organism evidence="3 4">
    <name type="scientific">Lachnellula suecica</name>
    <dbReference type="NCBI Taxonomy" id="602035"/>
    <lineage>
        <taxon>Eukaryota</taxon>
        <taxon>Fungi</taxon>
        <taxon>Dikarya</taxon>
        <taxon>Ascomycota</taxon>
        <taxon>Pezizomycotina</taxon>
        <taxon>Leotiomycetes</taxon>
        <taxon>Helotiales</taxon>
        <taxon>Lachnaceae</taxon>
        <taxon>Lachnellula</taxon>
    </lineage>
</organism>
<dbReference type="InterPro" id="IPR045168">
    <property type="entry name" value="YTH_prot"/>
</dbReference>
<evidence type="ECO:0000259" key="2">
    <source>
        <dbReference type="PROSITE" id="PS50882"/>
    </source>
</evidence>
<dbReference type="InterPro" id="IPR007275">
    <property type="entry name" value="YTH_domain"/>
</dbReference>
<dbReference type="PROSITE" id="PS50882">
    <property type="entry name" value="YTH"/>
    <property type="match status" value="1"/>
</dbReference>
<dbReference type="PANTHER" id="PTHR12357:SF3">
    <property type="entry name" value="YTH DOMAIN-CONTAINING PROTEIN 1"/>
    <property type="match status" value="1"/>
</dbReference>
<dbReference type="PANTHER" id="PTHR12357">
    <property type="entry name" value="YTH YT521-B HOMOLOGY DOMAIN-CONTAINING"/>
    <property type="match status" value="1"/>
</dbReference>
<dbReference type="Pfam" id="PF25701">
    <property type="entry name" value="RRM_YTH1"/>
    <property type="match status" value="1"/>
</dbReference>
<accession>A0A8T9CE76</accession>
<protein>
    <submittedName>
        <fullName evidence="3">Zinc finger CCCH domain-containing protein</fullName>
    </submittedName>
</protein>
<feature type="region of interest" description="Disordered" evidence="1">
    <location>
        <begin position="80"/>
        <end position="125"/>
    </location>
</feature>
<keyword evidence="4" id="KW-1185">Reference proteome</keyword>
<dbReference type="GO" id="GO:0005654">
    <property type="term" value="C:nucleoplasm"/>
    <property type="evidence" value="ECO:0007669"/>
    <property type="project" value="TreeGrafter"/>
</dbReference>
<dbReference type="InterPro" id="IPR057720">
    <property type="entry name" value="RRM_YTH1"/>
</dbReference>
<dbReference type="OrthoDB" id="306690at2759"/>
<feature type="region of interest" description="Disordered" evidence="1">
    <location>
        <begin position="22"/>
        <end position="53"/>
    </location>
</feature>
<dbReference type="EMBL" id="QGMK01000148">
    <property type="protein sequence ID" value="TVY83831.1"/>
    <property type="molecule type" value="Genomic_DNA"/>
</dbReference>
<feature type="compositionally biased region" description="Acidic residues" evidence="1">
    <location>
        <begin position="535"/>
        <end position="546"/>
    </location>
</feature>
<feature type="region of interest" description="Disordered" evidence="1">
    <location>
        <begin position="535"/>
        <end position="559"/>
    </location>
</feature>
<dbReference type="GO" id="GO:1990247">
    <property type="term" value="F:N6-methyladenosine-containing RNA reader activity"/>
    <property type="evidence" value="ECO:0007669"/>
    <property type="project" value="TreeGrafter"/>
</dbReference>
<feature type="compositionally biased region" description="Basic and acidic residues" evidence="1">
    <location>
        <begin position="400"/>
        <end position="414"/>
    </location>
</feature>
<sequence length="643" mass="70343">MSFIWVQTVQFWGPLPTIHEGFMGDAPTGSQPSGYDSNISQGTRPKISTSNSPAQIDGRGLQGIPQSNFLQSTYSQGESYTVQQSVSPDRSDSFNMTGLGGALPGTSYQTHHNPSQRQPPGQSPSQLMYQMQGMPQYGAPQTINPQLANASYNLPYQTQFQGIYTPTHIHSAQHLQAGSTGGQFFQGQVYMGQPQATGSPFYAQPSLYGPQSHVYSGESPIAQYGMRNEFPGDSRHHQRAGEFTGASFSTGGQGRSSSITSSAGQSSVVRGPPRKPRQSGHAIWIGNLPPQTDLMNLVFHVCKEAPGLESLFLISKSNCAFANYKDEATCAAAQTKIHDSRFQTVRLVSRLRRSSVGTAAGLSAPTGPAALTPPYNPLIARTPSPENTNLPDSVDSVDSVEEKPKEQPRNEDGSFSKDKFFIVKSLTVEDLELSVRNGIWATQSHNEEALNKAYEAADNVYLVFSANKSGEYFGYARMTSPINDDPAAAIEFAPKAQSVEDPELPKAISTPATEFAPRGRIIDDSARGTIFWEAERDDIEGEEEDIQSNRSDEDTPPSKAWGKPFKIEWVSTIRLPFYRTRGLRNPWNSNREVKIARDGTELETLIGRRLLGLFHRVPSPVAPNTQGLPLQMMGGFPQMRPFP</sequence>
<gene>
    <name evidence="3" type="ORF">LSUE1_G001615</name>
</gene>
<feature type="compositionally biased region" description="Low complexity" evidence="1">
    <location>
        <begin position="255"/>
        <end position="267"/>
    </location>
</feature>
<dbReference type="GO" id="GO:0003729">
    <property type="term" value="F:mRNA binding"/>
    <property type="evidence" value="ECO:0007669"/>
    <property type="project" value="TreeGrafter"/>
</dbReference>
<dbReference type="InterPro" id="IPR035979">
    <property type="entry name" value="RBD_domain_sf"/>
</dbReference>
<dbReference type="GO" id="GO:0000381">
    <property type="term" value="P:regulation of alternative mRNA splicing, via spliceosome"/>
    <property type="evidence" value="ECO:0007669"/>
    <property type="project" value="TreeGrafter"/>
</dbReference>